<gene>
    <name evidence="1" type="primary">OSJNBb0065C04.48</name>
</gene>
<sequence>MDVDREFGQAHAADRAITAAAACVEEIERSELPTATVLDRHECTVYEDIDGFYYIAFVQNHVGCLQKFDEGCQELVGKESGDSWLDRPHEATWDALHSESTVAVRPGTSLSLLDWSTEAIELMRSKEVYVFGTVQEALMGKNYQDALQKDEKEHYFGRVGSNTDGRD</sequence>
<reference evidence="2" key="2">
    <citation type="journal article" date="2008" name="Nucleic Acids Res.">
        <title>The rice annotation project database (RAP-DB): 2008 update.</title>
        <authorList>
            <consortium name="The rice annotation project (RAP)"/>
        </authorList>
    </citation>
    <scope>GENOME REANNOTATION</scope>
    <source>
        <strain evidence="2">cv. Nipponbare</strain>
    </source>
</reference>
<proteinExistence type="predicted"/>
<evidence type="ECO:0000313" key="2">
    <source>
        <dbReference type="Proteomes" id="UP000000763"/>
    </source>
</evidence>
<protein>
    <submittedName>
        <fullName evidence="1">Uncharacterized protein</fullName>
    </submittedName>
</protein>
<reference evidence="2" key="1">
    <citation type="journal article" date="2005" name="Nature">
        <title>The map-based sequence of the rice genome.</title>
        <authorList>
            <consortium name="International rice genome sequencing project (IRGSP)"/>
            <person name="Matsumoto T."/>
            <person name="Wu J."/>
            <person name="Kanamori H."/>
            <person name="Katayose Y."/>
            <person name="Fujisawa M."/>
            <person name="Namiki N."/>
            <person name="Mizuno H."/>
            <person name="Yamamoto K."/>
            <person name="Antonio B.A."/>
            <person name="Baba T."/>
            <person name="Sakata K."/>
            <person name="Nagamura Y."/>
            <person name="Aoki H."/>
            <person name="Arikawa K."/>
            <person name="Arita K."/>
            <person name="Bito T."/>
            <person name="Chiden Y."/>
            <person name="Fujitsuka N."/>
            <person name="Fukunaka R."/>
            <person name="Hamada M."/>
            <person name="Harada C."/>
            <person name="Hayashi A."/>
            <person name="Hijishita S."/>
            <person name="Honda M."/>
            <person name="Hosokawa S."/>
            <person name="Ichikawa Y."/>
            <person name="Idonuma A."/>
            <person name="Iijima M."/>
            <person name="Ikeda M."/>
            <person name="Ikeno M."/>
            <person name="Ito K."/>
            <person name="Ito S."/>
            <person name="Ito T."/>
            <person name="Ito Y."/>
            <person name="Ito Y."/>
            <person name="Iwabuchi A."/>
            <person name="Kamiya K."/>
            <person name="Karasawa W."/>
            <person name="Kurita K."/>
            <person name="Katagiri S."/>
            <person name="Kikuta A."/>
            <person name="Kobayashi H."/>
            <person name="Kobayashi N."/>
            <person name="Machita K."/>
            <person name="Maehara T."/>
            <person name="Masukawa M."/>
            <person name="Mizubayashi T."/>
            <person name="Mukai Y."/>
            <person name="Nagasaki H."/>
            <person name="Nagata Y."/>
            <person name="Naito S."/>
            <person name="Nakashima M."/>
            <person name="Nakama Y."/>
            <person name="Nakamichi Y."/>
            <person name="Nakamura M."/>
            <person name="Meguro A."/>
            <person name="Negishi M."/>
            <person name="Ohta I."/>
            <person name="Ohta T."/>
            <person name="Okamoto M."/>
            <person name="Ono N."/>
            <person name="Saji S."/>
            <person name="Sakaguchi M."/>
            <person name="Sakai K."/>
            <person name="Shibata M."/>
            <person name="Shimokawa T."/>
            <person name="Song J."/>
            <person name="Takazaki Y."/>
            <person name="Terasawa K."/>
            <person name="Tsugane M."/>
            <person name="Tsuji K."/>
            <person name="Ueda S."/>
            <person name="Waki K."/>
            <person name="Yamagata H."/>
            <person name="Yamamoto M."/>
            <person name="Yamamoto S."/>
            <person name="Yamane H."/>
            <person name="Yoshiki S."/>
            <person name="Yoshihara R."/>
            <person name="Yukawa K."/>
            <person name="Zhong H."/>
            <person name="Yano M."/>
            <person name="Yuan Q."/>
            <person name="Ouyang S."/>
            <person name="Liu J."/>
            <person name="Jones K.M."/>
            <person name="Gansberger K."/>
            <person name="Moffat K."/>
            <person name="Hill J."/>
            <person name="Bera J."/>
            <person name="Fadrosh D."/>
            <person name="Jin S."/>
            <person name="Johri S."/>
            <person name="Kim M."/>
            <person name="Overton L."/>
            <person name="Reardon M."/>
            <person name="Tsitrin T."/>
            <person name="Vuong H."/>
            <person name="Weaver B."/>
            <person name="Ciecko A."/>
            <person name="Tallon L."/>
            <person name="Jackson J."/>
            <person name="Pai G."/>
            <person name="Aken S.V."/>
            <person name="Utterback T."/>
            <person name="Reidmuller S."/>
            <person name="Feldblyum T."/>
            <person name="Hsiao J."/>
            <person name="Zismann V."/>
            <person name="Iobst S."/>
            <person name="de Vazeille A.R."/>
            <person name="Buell C.R."/>
            <person name="Ying K."/>
            <person name="Li Y."/>
            <person name="Lu T."/>
            <person name="Huang Y."/>
            <person name="Zhao Q."/>
            <person name="Feng Q."/>
            <person name="Zhang L."/>
            <person name="Zhu J."/>
            <person name="Weng Q."/>
            <person name="Mu J."/>
            <person name="Lu Y."/>
            <person name="Fan D."/>
            <person name="Liu Y."/>
            <person name="Guan J."/>
            <person name="Zhang Y."/>
            <person name="Yu S."/>
            <person name="Liu X."/>
            <person name="Zhang Y."/>
            <person name="Hong G."/>
            <person name="Han B."/>
            <person name="Choisne N."/>
            <person name="Demange N."/>
            <person name="Orjeda G."/>
            <person name="Samain S."/>
            <person name="Cattolico L."/>
            <person name="Pelletier E."/>
            <person name="Couloux A."/>
            <person name="Segurens B."/>
            <person name="Wincker P."/>
            <person name="D'Hont A."/>
            <person name="Scarpelli C."/>
            <person name="Weissenbach J."/>
            <person name="Salanoubat M."/>
            <person name="Quetier F."/>
            <person name="Yu Y."/>
            <person name="Kim H.R."/>
            <person name="Rambo T."/>
            <person name="Currie J."/>
            <person name="Collura K."/>
            <person name="Luo M."/>
            <person name="Yang T."/>
            <person name="Ammiraju J.S.S."/>
            <person name="Engler F."/>
            <person name="Soderlund C."/>
            <person name="Wing R.A."/>
            <person name="Palmer L.E."/>
            <person name="de la Bastide M."/>
            <person name="Spiegel L."/>
            <person name="Nascimento L."/>
            <person name="Zutavern T."/>
            <person name="O'Shaughnessy A."/>
            <person name="Dike S."/>
            <person name="Dedhia N."/>
            <person name="Preston R."/>
            <person name="Balija V."/>
            <person name="McCombie W.R."/>
            <person name="Chow T."/>
            <person name="Chen H."/>
            <person name="Chung M."/>
            <person name="Chen C."/>
            <person name="Shaw J."/>
            <person name="Wu H."/>
            <person name="Hsiao K."/>
            <person name="Chao Y."/>
            <person name="Chu M."/>
            <person name="Cheng C."/>
            <person name="Hour A."/>
            <person name="Lee P."/>
            <person name="Lin S."/>
            <person name="Lin Y."/>
            <person name="Liou J."/>
            <person name="Liu S."/>
            <person name="Hsing Y."/>
            <person name="Raghuvanshi S."/>
            <person name="Mohanty A."/>
            <person name="Bharti A.K."/>
            <person name="Gaur A."/>
            <person name="Gupta V."/>
            <person name="Kumar D."/>
            <person name="Ravi V."/>
            <person name="Vij S."/>
            <person name="Kapur A."/>
            <person name="Khurana P."/>
            <person name="Khurana P."/>
            <person name="Khurana J.P."/>
            <person name="Tyagi A.K."/>
            <person name="Gaikwad K."/>
            <person name="Singh A."/>
            <person name="Dalal V."/>
            <person name="Srivastava S."/>
            <person name="Dixit A."/>
            <person name="Pal A.K."/>
            <person name="Ghazi I.A."/>
            <person name="Yadav M."/>
            <person name="Pandit A."/>
            <person name="Bhargava A."/>
            <person name="Sureshbabu K."/>
            <person name="Batra K."/>
            <person name="Sharma T.R."/>
            <person name="Mohapatra T."/>
            <person name="Singh N.K."/>
            <person name="Messing J."/>
            <person name="Nelson A.B."/>
            <person name="Fuks G."/>
            <person name="Kavchok S."/>
            <person name="Keizer G."/>
            <person name="Linton E."/>
            <person name="Llaca V."/>
            <person name="Song R."/>
            <person name="Tanyolac B."/>
            <person name="Young S."/>
            <person name="Ho-Il K."/>
            <person name="Hahn J.H."/>
            <person name="Sangsakoo G."/>
            <person name="Vanavichit A."/>
            <person name="de Mattos Luiz.A.T."/>
            <person name="Zimmer P.D."/>
            <person name="Malone G."/>
            <person name="Dellagostin O."/>
            <person name="de Oliveira A.C."/>
            <person name="Bevan M."/>
            <person name="Bancroft I."/>
            <person name="Minx P."/>
            <person name="Cordum H."/>
            <person name="Wilson R."/>
            <person name="Cheng Z."/>
            <person name="Jin W."/>
            <person name="Jiang J."/>
            <person name="Leong S.A."/>
            <person name="Iwama H."/>
            <person name="Gojobori T."/>
            <person name="Itoh T."/>
            <person name="Niimura Y."/>
            <person name="Fujii Y."/>
            <person name="Habara T."/>
            <person name="Sakai H."/>
            <person name="Sato Y."/>
            <person name="Wilson G."/>
            <person name="Kumar K."/>
            <person name="McCouch S."/>
            <person name="Juretic N."/>
            <person name="Hoen D."/>
            <person name="Wright S."/>
            <person name="Bruskiewich R."/>
            <person name="Bureau T."/>
            <person name="Miyao A."/>
            <person name="Hirochika H."/>
            <person name="Nishikawa T."/>
            <person name="Kadowaki K."/>
            <person name="Sugiura M."/>
            <person name="Burr B."/>
            <person name="Sasaki T."/>
        </authorList>
    </citation>
    <scope>NUCLEOTIDE SEQUENCE [LARGE SCALE GENOMIC DNA]</scope>
    <source>
        <strain evidence="2">cv. Nipponbare</strain>
    </source>
</reference>
<evidence type="ECO:0000313" key="1">
    <source>
        <dbReference type="EMBL" id="BAD45877.1"/>
    </source>
</evidence>
<dbReference type="Proteomes" id="UP000000763">
    <property type="component" value="Chromosome 6"/>
</dbReference>
<name>Q653Z0_ORYSJ</name>
<dbReference type="EMBL" id="AP004744">
    <property type="protein sequence ID" value="BAD45877.1"/>
    <property type="molecule type" value="Genomic_DNA"/>
</dbReference>
<organism evidence="1 2">
    <name type="scientific">Oryza sativa subsp. japonica</name>
    <name type="common">Rice</name>
    <dbReference type="NCBI Taxonomy" id="39947"/>
    <lineage>
        <taxon>Eukaryota</taxon>
        <taxon>Viridiplantae</taxon>
        <taxon>Streptophyta</taxon>
        <taxon>Embryophyta</taxon>
        <taxon>Tracheophyta</taxon>
        <taxon>Spermatophyta</taxon>
        <taxon>Magnoliopsida</taxon>
        <taxon>Liliopsida</taxon>
        <taxon>Poales</taxon>
        <taxon>Poaceae</taxon>
        <taxon>BOP clade</taxon>
        <taxon>Oryzoideae</taxon>
        <taxon>Oryzeae</taxon>
        <taxon>Oryzinae</taxon>
        <taxon>Oryza</taxon>
        <taxon>Oryza sativa</taxon>
    </lineage>
</organism>
<dbReference type="AlphaFoldDB" id="Q653Z0"/>
<accession>Q653Z0</accession>